<feature type="signal peptide" evidence="2">
    <location>
        <begin position="1"/>
        <end position="26"/>
    </location>
</feature>
<name>A0A2C6KRR2_9APIC</name>
<dbReference type="Proteomes" id="UP000221165">
    <property type="component" value="Unassembled WGS sequence"/>
</dbReference>
<dbReference type="GeneID" id="94430578"/>
<feature type="compositionally biased region" description="Low complexity" evidence="1">
    <location>
        <begin position="288"/>
        <end position="301"/>
    </location>
</feature>
<feature type="compositionally biased region" description="Polar residues" evidence="1">
    <location>
        <begin position="158"/>
        <end position="172"/>
    </location>
</feature>
<feature type="compositionally biased region" description="Basic and acidic residues" evidence="1">
    <location>
        <begin position="271"/>
        <end position="283"/>
    </location>
</feature>
<proteinExistence type="predicted"/>
<evidence type="ECO:0000313" key="4">
    <source>
        <dbReference type="Proteomes" id="UP000221165"/>
    </source>
</evidence>
<comment type="caution">
    <text evidence="3">The sequence shown here is derived from an EMBL/GenBank/DDBJ whole genome shotgun (WGS) entry which is preliminary data.</text>
</comment>
<keyword evidence="4" id="KW-1185">Reference proteome</keyword>
<sequence length="553" mass="56642">MLDQGRTSCFFLSGILLLRLFPVANGLLLRSPASPLWSDELVETLPIIPDPYPAEQLYTDPDEFDSDPYTSFLTPASYPYEDQSFGELTSSAADRALSRSEQPLADGSTAPADPDGQGSGNDGTALLGPDGGTGRGEPSTDTGSPGSGDDSPAVDGGKTQSGESEPDSTGSTDAAAEGPQEEEPRPAESLEETSDGETPTADDTGDQSNQDGRAGTGDGDDGGSGTEPAAASSEDGASDMSTEESKPAESVEEAPEGESPTAEETAVQPDQDGRTGEATRDSQDGAPSTESSASTQESSASGAPGEKLSIPPGKVPEEKTSATKVAASADEARQEAPELGPRLLVKPQVQGWTSEFLMKGGDHYRLLRHTDIQGSLSRQARNWRPAIDLLHNATSLFSALRARQAAPPPPRSSKVAVPRQPGSTPGQEAVSPAVVSPGESPALSAAATPPEPLPASVRLPAAGSSSTGAADEVGSSSLPSETETKSSESSDASNRTDSGGSESSEKPTDLRFDQEGDTAGNDRPEEQEKEAGGADVGSLDASDSAPSDEEARV</sequence>
<dbReference type="AlphaFoldDB" id="A0A2C6KRR2"/>
<gene>
    <name evidence="3" type="ORF">CSUI_007217</name>
</gene>
<dbReference type="RefSeq" id="XP_067920658.1">
    <property type="nucleotide sequence ID" value="XM_068067367.1"/>
</dbReference>
<accession>A0A2C6KRR2</accession>
<keyword evidence="2" id="KW-0732">Signal</keyword>
<organism evidence="3 4">
    <name type="scientific">Cystoisospora suis</name>
    <dbReference type="NCBI Taxonomy" id="483139"/>
    <lineage>
        <taxon>Eukaryota</taxon>
        <taxon>Sar</taxon>
        <taxon>Alveolata</taxon>
        <taxon>Apicomplexa</taxon>
        <taxon>Conoidasida</taxon>
        <taxon>Coccidia</taxon>
        <taxon>Eucoccidiorida</taxon>
        <taxon>Eimeriorina</taxon>
        <taxon>Sarcocystidae</taxon>
        <taxon>Cystoisospora</taxon>
    </lineage>
</organism>
<reference evidence="3 4" key="1">
    <citation type="journal article" date="2017" name="Int. J. Parasitol.">
        <title>The genome of the protozoan parasite Cystoisospora suis and a reverse vaccinology approach to identify vaccine candidates.</title>
        <authorList>
            <person name="Palmieri N."/>
            <person name="Shrestha A."/>
            <person name="Ruttkowski B."/>
            <person name="Beck T."/>
            <person name="Vogl C."/>
            <person name="Tomley F."/>
            <person name="Blake D.P."/>
            <person name="Joachim A."/>
        </authorList>
    </citation>
    <scope>NUCLEOTIDE SEQUENCE [LARGE SCALE GENOMIC DNA]</scope>
    <source>
        <strain evidence="3 4">Wien I</strain>
    </source>
</reference>
<feature type="compositionally biased region" description="Basic and acidic residues" evidence="1">
    <location>
        <begin position="503"/>
        <end position="532"/>
    </location>
</feature>
<feature type="region of interest" description="Disordered" evidence="1">
    <location>
        <begin position="53"/>
        <end position="78"/>
    </location>
</feature>
<feature type="region of interest" description="Disordered" evidence="1">
    <location>
        <begin position="97"/>
        <end position="342"/>
    </location>
</feature>
<feature type="chain" id="PRO_5012632303" evidence="2">
    <location>
        <begin position="27"/>
        <end position="553"/>
    </location>
</feature>
<feature type="region of interest" description="Disordered" evidence="1">
    <location>
        <begin position="401"/>
        <end position="553"/>
    </location>
</feature>
<evidence type="ECO:0000313" key="3">
    <source>
        <dbReference type="EMBL" id="PHJ18956.1"/>
    </source>
</evidence>
<protein>
    <submittedName>
        <fullName evidence="3">Rhoptry protein rop10</fullName>
    </submittedName>
</protein>
<evidence type="ECO:0000256" key="2">
    <source>
        <dbReference type="SAM" id="SignalP"/>
    </source>
</evidence>
<dbReference type="EMBL" id="MIGC01003747">
    <property type="protein sequence ID" value="PHJ18956.1"/>
    <property type="molecule type" value="Genomic_DNA"/>
</dbReference>
<evidence type="ECO:0000256" key="1">
    <source>
        <dbReference type="SAM" id="MobiDB-lite"/>
    </source>
</evidence>
<dbReference type="VEuPathDB" id="ToxoDB:CSUI_007217"/>
<feature type="compositionally biased region" description="Gly residues" evidence="1">
    <location>
        <begin position="214"/>
        <end position="225"/>
    </location>
</feature>